<sequence length="134" mass="14717">MAPRPVPEALARRAARADEVEDLVALLLDHAEGPREAAAAVAETLAVACLGDNHLWQDLQLASRAELSALMTWWFPALVRRNSADMKWKKFLYKQLCEREQLFVCKAPSCAVCCDHALCFGPEDGARRAVAAVA</sequence>
<dbReference type="AlphaFoldDB" id="A0A4R2M8R6"/>
<evidence type="ECO:0000313" key="2">
    <source>
        <dbReference type="Proteomes" id="UP000295106"/>
    </source>
</evidence>
<dbReference type="Pfam" id="PF04891">
    <property type="entry name" value="NifQ"/>
    <property type="match status" value="1"/>
</dbReference>
<organism evidence="1 2">
    <name type="scientific">Rubrivivax gelatinosus</name>
    <name type="common">Rhodocyclus gelatinosus</name>
    <name type="synonym">Rhodopseudomonas gelatinosa</name>
    <dbReference type="NCBI Taxonomy" id="28068"/>
    <lineage>
        <taxon>Bacteria</taxon>
        <taxon>Pseudomonadati</taxon>
        <taxon>Pseudomonadota</taxon>
        <taxon>Betaproteobacteria</taxon>
        <taxon>Burkholderiales</taxon>
        <taxon>Sphaerotilaceae</taxon>
        <taxon>Rubrivivax</taxon>
    </lineage>
</organism>
<comment type="caution">
    <text evidence="1">The sequence shown here is derived from an EMBL/GenBank/DDBJ whole genome shotgun (WGS) entry which is preliminary data.</text>
</comment>
<dbReference type="GO" id="GO:0030151">
    <property type="term" value="F:molybdenum ion binding"/>
    <property type="evidence" value="ECO:0007669"/>
    <property type="project" value="InterPro"/>
</dbReference>
<dbReference type="RefSeq" id="WP_132648702.1">
    <property type="nucleotide sequence ID" value="NZ_CP181386.1"/>
</dbReference>
<dbReference type="EMBL" id="SLXD01000012">
    <property type="protein sequence ID" value="TCP00654.1"/>
    <property type="molecule type" value="Genomic_DNA"/>
</dbReference>
<reference evidence="1 2" key="1">
    <citation type="submission" date="2019-03" db="EMBL/GenBank/DDBJ databases">
        <title>Genomic Encyclopedia of Type Strains, Phase IV (KMG-IV): sequencing the most valuable type-strain genomes for metagenomic binning, comparative biology and taxonomic classification.</title>
        <authorList>
            <person name="Goeker M."/>
        </authorList>
    </citation>
    <scope>NUCLEOTIDE SEQUENCE [LARGE SCALE GENOMIC DNA]</scope>
    <source>
        <strain evidence="1 2">DSM 1709</strain>
    </source>
</reference>
<proteinExistence type="predicted"/>
<evidence type="ECO:0000313" key="1">
    <source>
        <dbReference type="EMBL" id="TCP00654.1"/>
    </source>
</evidence>
<dbReference type="GeneID" id="99683310"/>
<protein>
    <submittedName>
        <fullName evidence="1">Nitrogen fixation protein NifQ</fullName>
    </submittedName>
</protein>
<name>A0A4R2M8R6_RUBGE</name>
<gene>
    <name evidence="1" type="ORF">EV684_11292</name>
</gene>
<dbReference type="InterPro" id="IPR006975">
    <property type="entry name" value="NifQ"/>
</dbReference>
<accession>A0A4R2M8R6</accession>
<dbReference type="GO" id="GO:0009399">
    <property type="term" value="P:nitrogen fixation"/>
    <property type="evidence" value="ECO:0007669"/>
    <property type="project" value="InterPro"/>
</dbReference>
<dbReference type="Proteomes" id="UP000295106">
    <property type="component" value="Unassembled WGS sequence"/>
</dbReference>
<dbReference type="OrthoDB" id="192277at2"/>